<dbReference type="OrthoDB" id="9804019at2"/>
<sequence>MTTPLKVLVVDDEANMRRVLEIMLTRQGYRTHSAADGQQAFDLLREQTFDLVISDLRMPLINGIELLRKLRESQIDVPLIMITAQGSIESAVEAMRLGACDYLLRPFDVEALNLAIQRVFAVRDVLQQNEYLREQTDRDWQGLVGNSAAMQRVREQIQQVAPTRATVLLTGETGTGKEVVARAIHRASDRRDQLFVALNCAAIPAEMLESELFGHEKGAFTGALRERIGKFELADKGTIFLDEITEMPLALQSKLLRVLQEGVVERLGGNRSITLDIRVIAATNRAPQAAVRDNRLREDLYYRLNVFALELPPLRERRDDLPDLIAHFARQHLGAGRALPTISEDTLRQLQQYRWPGNVRELGNMVERALILGGGRSLEREHFPIEMSGAGAGHLAPASRPDEDTALPELGLDACVEALEARLIREALRQTQNNKTRAAQLLKISERSIWYKLKKYGLAGDSDPA</sequence>
<gene>
    <name evidence="11" type="ORF">SAMN04488068_2223</name>
</gene>
<evidence type="ECO:0000313" key="12">
    <source>
        <dbReference type="Proteomes" id="UP000199758"/>
    </source>
</evidence>
<dbReference type="GO" id="GO:0043565">
    <property type="term" value="F:sequence-specific DNA binding"/>
    <property type="evidence" value="ECO:0007669"/>
    <property type="project" value="InterPro"/>
</dbReference>
<dbReference type="Gene3D" id="1.10.10.60">
    <property type="entry name" value="Homeodomain-like"/>
    <property type="match status" value="1"/>
</dbReference>
<evidence type="ECO:0000256" key="2">
    <source>
        <dbReference type="ARBA" id="ARBA00022741"/>
    </source>
</evidence>
<dbReference type="PROSITE" id="PS50045">
    <property type="entry name" value="SIGMA54_INTERACT_4"/>
    <property type="match status" value="1"/>
</dbReference>
<dbReference type="EMBL" id="FQWZ01000005">
    <property type="protein sequence ID" value="SHH03485.1"/>
    <property type="molecule type" value="Genomic_DNA"/>
</dbReference>
<evidence type="ECO:0000256" key="6">
    <source>
        <dbReference type="ARBA" id="ARBA00023125"/>
    </source>
</evidence>
<dbReference type="Gene3D" id="3.40.50.2300">
    <property type="match status" value="1"/>
</dbReference>
<dbReference type="Pfam" id="PF02954">
    <property type="entry name" value="HTH_8"/>
    <property type="match status" value="1"/>
</dbReference>
<feature type="domain" description="Sigma-54 factor interaction" evidence="9">
    <location>
        <begin position="143"/>
        <end position="371"/>
    </location>
</feature>
<proteinExistence type="predicted"/>
<dbReference type="AlphaFoldDB" id="A0A1M5PNT0"/>
<evidence type="ECO:0000313" key="11">
    <source>
        <dbReference type="EMBL" id="SHH03485.1"/>
    </source>
</evidence>
<dbReference type="InterPro" id="IPR003593">
    <property type="entry name" value="AAA+_ATPase"/>
</dbReference>
<dbReference type="RefSeq" id="WP_072897573.1">
    <property type="nucleotide sequence ID" value="NZ_FQWZ01000005.1"/>
</dbReference>
<dbReference type="GO" id="GO:0005524">
    <property type="term" value="F:ATP binding"/>
    <property type="evidence" value="ECO:0007669"/>
    <property type="project" value="UniProtKB-KW"/>
</dbReference>
<dbReference type="InterPro" id="IPR025944">
    <property type="entry name" value="Sigma_54_int_dom_CS"/>
</dbReference>
<evidence type="ECO:0000256" key="8">
    <source>
        <dbReference type="PROSITE-ProRule" id="PRU00169"/>
    </source>
</evidence>
<feature type="modified residue" description="4-aspartylphosphate" evidence="8">
    <location>
        <position position="55"/>
    </location>
</feature>
<dbReference type="Gene3D" id="1.10.8.60">
    <property type="match status" value="1"/>
</dbReference>
<dbReference type="Pfam" id="PF00072">
    <property type="entry name" value="Response_reg"/>
    <property type="match status" value="1"/>
</dbReference>
<dbReference type="PROSITE" id="PS00676">
    <property type="entry name" value="SIGMA54_INTERACT_2"/>
    <property type="match status" value="1"/>
</dbReference>
<dbReference type="STRING" id="490188.SAMN04488068_2223"/>
<dbReference type="Proteomes" id="UP000199758">
    <property type="component" value="Unassembled WGS sequence"/>
</dbReference>
<dbReference type="SMART" id="SM00382">
    <property type="entry name" value="AAA"/>
    <property type="match status" value="1"/>
</dbReference>
<evidence type="ECO:0000256" key="5">
    <source>
        <dbReference type="ARBA" id="ARBA00023015"/>
    </source>
</evidence>
<dbReference type="GO" id="GO:0006355">
    <property type="term" value="P:regulation of DNA-templated transcription"/>
    <property type="evidence" value="ECO:0007669"/>
    <property type="project" value="InterPro"/>
</dbReference>
<dbReference type="CDD" id="cd00009">
    <property type="entry name" value="AAA"/>
    <property type="match status" value="1"/>
</dbReference>
<dbReference type="CDD" id="cd17574">
    <property type="entry name" value="REC_OmpR"/>
    <property type="match status" value="1"/>
</dbReference>
<dbReference type="PANTHER" id="PTHR32071:SF57">
    <property type="entry name" value="C4-DICARBOXYLATE TRANSPORT TRANSCRIPTIONAL REGULATORY PROTEIN DCTD"/>
    <property type="match status" value="1"/>
</dbReference>
<dbReference type="InterPro" id="IPR001789">
    <property type="entry name" value="Sig_transdc_resp-reg_receiver"/>
</dbReference>
<dbReference type="Pfam" id="PF25601">
    <property type="entry name" value="AAA_lid_14"/>
    <property type="match status" value="1"/>
</dbReference>
<dbReference type="GO" id="GO:0000160">
    <property type="term" value="P:phosphorelay signal transduction system"/>
    <property type="evidence" value="ECO:0007669"/>
    <property type="project" value="UniProtKB-KW"/>
</dbReference>
<organism evidence="11 12">
    <name type="scientific">Hydrocarboniphaga daqingensis</name>
    <dbReference type="NCBI Taxonomy" id="490188"/>
    <lineage>
        <taxon>Bacteria</taxon>
        <taxon>Pseudomonadati</taxon>
        <taxon>Pseudomonadota</taxon>
        <taxon>Gammaproteobacteria</taxon>
        <taxon>Nevskiales</taxon>
        <taxon>Nevskiaceae</taxon>
        <taxon>Hydrocarboniphaga</taxon>
    </lineage>
</organism>
<dbReference type="PANTHER" id="PTHR32071">
    <property type="entry name" value="TRANSCRIPTIONAL REGULATORY PROTEIN"/>
    <property type="match status" value="1"/>
</dbReference>
<keyword evidence="1 8" id="KW-0597">Phosphoprotein</keyword>
<protein>
    <submittedName>
        <fullName evidence="11">Two-component system, NtrC family, response regulator AtoC</fullName>
    </submittedName>
</protein>
<dbReference type="Gene3D" id="3.40.50.300">
    <property type="entry name" value="P-loop containing nucleotide triphosphate hydrolases"/>
    <property type="match status" value="1"/>
</dbReference>
<reference evidence="11 12" key="1">
    <citation type="submission" date="2016-11" db="EMBL/GenBank/DDBJ databases">
        <authorList>
            <person name="Jaros S."/>
            <person name="Januszkiewicz K."/>
            <person name="Wedrychowicz H."/>
        </authorList>
    </citation>
    <scope>NUCLEOTIDE SEQUENCE [LARGE SCALE GENOMIC DNA]</scope>
    <source>
        <strain evidence="11 12">CGMCC 1.7049</strain>
    </source>
</reference>
<dbReference type="FunFam" id="3.40.50.2300:FF:000018">
    <property type="entry name" value="DNA-binding transcriptional regulator NtrC"/>
    <property type="match status" value="1"/>
</dbReference>
<dbReference type="InterPro" id="IPR025662">
    <property type="entry name" value="Sigma_54_int_dom_ATP-bd_1"/>
</dbReference>
<dbReference type="SUPFAM" id="SSF46689">
    <property type="entry name" value="Homeodomain-like"/>
    <property type="match status" value="1"/>
</dbReference>
<dbReference type="Pfam" id="PF00158">
    <property type="entry name" value="Sigma54_activat"/>
    <property type="match status" value="1"/>
</dbReference>
<dbReference type="PRINTS" id="PR01590">
    <property type="entry name" value="HTHFIS"/>
</dbReference>
<keyword evidence="3" id="KW-0067">ATP-binding</keyword>
<evidence type="ECO:0000256" key="7">
    <source>
        <dbReference type="ARBA" id="ARBA00023163"/>
    </source>
</evidence>
<dbReference type="FunFam" id="3.40.50.300:FF:000006">
    <property type="entry name" value="DNA-binding transcriptional regulator NtrC"/>
    <property type="match status" value="1"/>
</dbReference>
<dbReference type="PROSITE" id="PS00688">
    <property type="entry name" value="SIGMA54_INTERACT_3"/>
    <property type="match status" value="1"/>
</dbReference>
<evidence type="ECO:0000259" key="9">
    <source>
        <dbReference type="PROSITE" id="PS50045"/>
    </source>
</evidence>
<dbReference type="InterPro" id="IPR025943">
    <property type="entry name" value="Sigma_54_int_dom_ATP-bd_2"/>
</dbReference>
<name>A0A1M5PNT0_9GAMM</name>
<keyword evidence="4" id="KW-0902">Two-component regulatory system</keyword>
<evidence type="ECO:0000256" key="1">
    <source>
        <dbReference type="ARBA" id="ARBA00022553"/>
    </source>
</evidence>
<feature type="domain" description="Response regulatory" evidence="10">
    <location>
        <begin position="6"/>
        <end position="120"/>
    </location>
</feature>
<keyword evidence="6" id="KW-0238">DNA-binding</keyword>
<dbReference type="PROSITE" id="PS50110">
    <property type="entry name" value="RESPONSE_REGULATORY"/>
    <property type="match status" value="1"/>
</dbReference>
<dbReference type="InterPro" id="IPR002078">
    <property type="entry name" value="Sigma_54_int"/>
</dbReference>
<dbReference type="SMART" id="SM00448">
    <property type="entry name" value="REC"/>
    <property type="match status" value="1"/>
</dbReference>
<evidence type="ECO:0000256" key="4">
    <source>
        <dbReference type="ARBA" id="ARBA00023012"/>
    </source>
</evidence>
<dbReference type="PROSITE" id="PS00675">
    <property type="entry name" value="SIGMA54_INTERACT_1"/>
    <property type="match status" value="1"/>
</dbReference>
<keyword evidence="7" id="KW-0804">Transcription</keyword>
<keyword evidence="2" id="KW-0547">Nucleotide-binding</keyword>
<keyword evidence="5" id="KW-0805">Transcription regulation</keyword>
<dbReference type="InterPro" id="IPR009057">
    <property type="entry name" value="Homeodomain-like_sf"/>
</dbReference>
<dbReference type="SUPFAM" id="SSF52172">
    <property type="entry name" value="CheY-like"/>
    <property type="match status" value="1"/>
</dbReference>
<evidence type="ECO:0000259" key="10">
    <source>
        <dbReference type="PROSITE" id="PS50110"/>
    </source>
</evidence>
<dbReference type="InterPro" id="IPR011006">
    <property type="entry name" value="CheY-like_superfamily"/>
</dbReference>
<keyword evidence="12" id="KW-1185">Reference proteome</keyword>
<accession>A0A1M5PNT0</accession>
<dbReference type="InterPro" id="IPR002197">
    <property type="entry name" value="HTH_Fis"/>
</dbReference>
<evidence type="ECO:0000256" key="3">
    <source>
        <dbReference type="ARBA" id="ARBA00022840"/>
    </source>
</evidence>
<dbReference type="InterPro" id="IPR027417">
    <property type="entry name" value="P-loop_NTPase"/>
</dbReference>
<dbReference type="InterPro" id="IPR058031">
    <property type="entry name" value="AAA_lid_NorR"/>
</dbReference>
<dbReference type="SUPFAM" id="SSF52540">
    <property type="entry name" value="P-loop containing nucleoside triphosphate hydrolases"/>
    <property type="match status" value="1"/>
</dbReference>